<dbReference type="AlphaFoldDB" id="A0A2N9JKW4"/>
<sequence length="259" mass="27618">MDDLAHARALLADAARVAVLTGAGISTASGIGDFRGPQGRWTLDPDAERVSTLSWYLSDPDVRAKAWAFRAESPVYDAQPNPAHTALVALENGARLTGLITQNTDGLHQLAGSNPELVIELHGNSRTWRCETCRATGPMIEMVRRVRAGEIDPRCPFDSGIVRATTILFEEGLDPATIDASVAAVDEADALLVIGTSLTVHPAAGLVPYAKRRGTSVVIVNAEPTDYDHLAQVLLRGPIAEVVPSILRADDEQISTIAE</sequence>
<dbReference type="Pfam" id="PF02146">
    <property type="entry name" value="SIR2"/>
    <property type="match status" value="1"/>
</dbReference>
<dbReference type="PROSITE" id="PS50305">
    <property type="entry name" value="SIRTUIN"/>
    <property type="match status" value="1"/>
</dbReference>
<name>A0A2N9JKW4_9ACTN</name>
<dbReference type="InterPro" id="IPR026590">
    <property type="entry name" value="Ssirtuin_cat_dom"/>
</dbReference>
<dbReference type="InterPro" id="IPR050134">
    <property type="entry name" value="NAD-dep_sirtuin_deacylases"/>
</dbReference>
<dbReference type="InterPro" id="IPR026591">
    <property type="entry name" value="Sirtuin_cat_small_dom_sf"/>
</dbReference>
<dbReference type="PANTHER" id="PTHR11085:SF4">
    <property type="entry name" value="NAD-DEPENDENT PROTEIN DEACYLASE"/>
    <property type="match status" value="1"/>
</dbReference>
<dbReference type="InterPro" id="IPR029035">
    <property type="entry name" value="DHS-like_NAD/FAD-binding_dom"/>
</dbReference>
<dbReference type="OrthoDB" id="9800582at2"/>
<evidence type="ECO:0000313" key="6">
    <source>
        <dbReference type="EMBL" id="SPD88223.1"/>
    </source>
</evidence>
<dbReference type="Gene3D" id="3.40.50.1220">
    <property type="entry name" value="TPP-binding domain"/>
    <property type="match status" value="1"/>
</dbReference>
<dbReference type="CDD" id="cd01407">
    <property type="entry name" value="SIR2-fam"/>
    <property type="match status" value="1"/>
</dbReference>
<comment type="caution">
    <text evidence="4">Lacks conserved residue(s) required for the propagation of feature annotation.</text>
</comment>
<dbReference type="EMBL" id="LT985188">
    <property type="protein sequence ID" value="SPD88223.1"/>
    <property type="molecule type" value="Genomic_DNA"/>
</dbReference>
<evidence type="ECO:0000256" key="4">
    <source>
        <dbReference type="PROSITE-ProRule" id="PRU00236"/>
    </source>
</evidence>
<dbReference type="GO" id="GO:0070403">
    <property type="term" value="F:NAD+ binding"/>
    <property type="evidence" value="ECO:0007669"/>
    <property type="project" value="InterPro"/>
</dbReference>
<dbReference type="PANTHER" id="PTHR11085">
    <property type="entry name" value="NAD-DEPENDENT PROTEIN DEACYLASE SIRTUIN-5, MITOCHONDRIAL-RELATED"/>
    <property type="match status" value="1"/>
</dbReference>
<feature type="domain" description="Deacetylase sirtuin-type" evidence="5">
    <location>
        <begin position="1"/>
        <end position="257"/>
    </location>
</feature>
<evidence type="ECO:0000313" key="7">
    <source>
        <dbReference type="Proteomes" id="UP000238164"/>
    </source>
</evidence>
<gene>
    <name evidence="6" type="primary">cobB</name>
    <name evidence="6" type="ORF">MPLG2_3193</name>
</gene>
<evidence type="ECO:0000256" key="3">
    <source>
        <dbReference type="ARBA" id="ARBA00023027"/>
    </source>
</evidence>
<keyword evidence="7" id="KW-1185">Reference proteome</keyword>
<dbReference type="Gene3D" id="3.30.1600.10">
    <property type="entry name" value="SIR2/SIRT2 'Small Domain"/>
    <property type="match status" value="1"/>
</dbReference>
<protein>
    <recommendedName>
        <fullName evidence="1">protein acetyllysine N-acetyltransferase</fullName>
        <ecNumber evidence="1">2.3.1.286</ecNumber>
    </recommendedName>
</protein>
<evidence type="ECO:0000256" key="2">
    <source>
        <dbReference type="ARBA" id="ARBA00022679"/>
    </source>
</evidence>
<dbReference type="RefSeq" id="WP_105186778.1">
    <property type="nucleotide sequence ID" value="NZ_BAAAGO010000044.1"/>
</dbReference>
<dbReference type="KEGG" id="mgg:MPLG2_3193"/>
<evidence type="ECO:0000256" key="1">
    <source>
        <dbReference type="ARBA" id="ARBA00012928"/>
    </source>
</evidence>
<dbReference type="GO" id="GO:0017136">
    <property type="term" value="F:histone deacetylase activity, NAD-dependent"/>
    <property type="evidence" value="ECO:0007669"/>
    <property type="project" value="TreeGrafter"/>
</dbReference>
<evidence type="ECO:0000259" key="5">
    <source>
        <dbReference type="PROSITE" id="PS50305"/>
    </source>
</evidence>
<dbReference type="EC" id="2.3.1.286" evidence="1"/>
<reference evidence="6 7" key="1">
    <citation type="submission" date="2018-02" db="EMBL/GenBank/DDBJ databases">
        <authorList>
            <person name="Cohen D.B."/>
            <person name="Kent A.D."/>
        </authorList>
    </citation>
    <scope>NUCLEOTIDE SEQUENCE [LARGE SCALE GENOMIC DNA]</scope>
    <source>
        <strain evidence="6">1</strain>
    </source>
</reference>
<accession>A0A2N9JKW4</accession>
<organism evidence="6 7">
    <name type="scientific">Micropruina glycogenica</name>
    <dbReference type="NCBI Taxonomy" id="75385"/>
    <lineage>
        <taxon>Bacteria</taxon>
        <taxon>Bacillati</taxon>
        <taxon>Actinomycetota</taxon>
        <taxon>Actinomycetes</taxon>
        <taxon>Propionibacteriales</taxon>
        <taxon>Nocardioidaceae</taxon>
        <taxon>Micropruina</taxon>
    </lineage>
</organism>
<keyword evidence="3" id="KW-0520">NAD</keyword>
<keyword evidence="6" id="KW-0378">Hydrolase</keyword>
<dbReference type="SUPFAM" id="SSF52467">
    <property type="entry name" value="DHS-like NAD/FAD-binding domain"/>
    <property type="match status" value="1"/>
</dbReference>
<dbReference type="Proteomes" id="UP000238164">
    <property type="component" value="Chromosome 1"/>
</dbReference>
<dbReference type="GO" id="GO:0016787">
    <property type="term" value="F:hydrolase activity"/>
    <property type="evidence" value="ECO:0007669"/>
    <property type="project" value="UniProtKB-KW"/>
</dbReference>
<proteinExistence type="predicted"/>
<dbReference type="InterPro" id="IPR003000">
    <property type="entry name" value="Sirtuin"/>
</dbReference>
<keyword evidence="2" id="KW-0808">Transferase</keyword>